<feature type="binding site" evidence="8">
    <location>
        <position position="113"/>
    </location>
    <ligand>
        <name>Mg(2+)</name>
        <dbReference type="ChEBI" id="CHEBI:18420"/>
    </ligand>
</feature>
<keyword evidence="8" id="KW-0479">Metal-binding</keyword>
<evidence type="ECO:0000256" key="6">
    <source>
        <dbReference type="ARBA" id="ARBA00022801"/>
    </source>
</evidence>
<dbReference type="PROSITE" id="PS50137">
    <property type="entry name" value="DS_RBD"/>
    <property type="match status" value="1"/>
</dbReference>
<dbReference type="InterPro" id="IPR011907">
    <property type="entry name" value="RNase_III"/>
</dbReference>
<keyword evidence="6 8" id="KW-0378">Hydrolase</keyword>
<evidence type="ECO:0000256" key="2">
    <source>
        <dbReference type="ARBA" id="ARBA00010183"/>
    </source>
</evidence>
<keyword evidence="8" id="KW-0963">Cytoplasm</keyword>
<evidence type="ECO:0000256" key="3">
    <source>
        <dbReference type="ARBA" id="ARBA00022664"/>
    </source>
</evidence>
<evidence type="ECO:0000313" key="12">
    <source>
        <dbReference type="Proteomes" id="UP000838100"/>
    </source>
</evidence>
<keyword evidence="3 8" id="KW-0507">mRNA processing</keyword>
<dbReference type="NCBIfam" id="TIGR02191">
    <property type="entry name" value="RNaseIII"/>
    <property type="match status" value="1"/>
</dbReference>
<dbReference type="Proteomes" id="UP000838100">
    <property type="component" value="Unassembled WGS sequence"/>
</dbReference>
<comment type="catalytic activity">
    <reaction evidence="1 8">
        <text>Endonucleolytic cleavage to 5'-phosphomonoester.</text>
        <dbReference type="EC" id="3.1.26.3"/>
    </reaction>
</comment>
<keyword evidence="8" id="KW-0698">rRNA processing</keyword>
<dbReference type="EC" id="3.1.26.3" evidence="8"/>
<dbReference type="SMART" id="SM00535">
    <property type="entry name" value="RIBOc"/>
    <property type="match status" value="1"/>
</dbReference>
<dbReference type="SUPFAM" id="SSF54768">
    <property type="entry name" value="dsRNA-binding domain-like"/>
    <property type="match status" value="1"/>
</dbReference>
<comment type="caution">
    <text evidence="11">The sequence shown here is derived from an EMBL/GenBank/DDBJ whole genome shotgun (WGS) entry which is preliminary data.</text>
</comment>
<dbReference type="SUPFAM" id="SSF69065">
    <property type="entry name" value="RNase III domain-like"/>
    <property type="match status" value="1"/>
</dbReference>
<comment type="cofactor">
    <cofactor evidence="8">
        <name>Mg(2+)</name>
        <dbReference type="ChEBI" id="CHEBI:18420"/>
    </cofactor>
</comment>
<evidence type="ECO:0000256" key="1">
    <source>
        <dbReference type="ARBA" id="ARBA00000109"/>
    </source>
</evidence>
<evidence type="ECO:0000256" key="8">
    <source>
        <dbReference type="HAMAP-Rule" id="MF_00104"/>
    </source>
</evidence>
<accession>A0ABN8EH72</accession>
<dbReference type="HAMAP" id="MF_00104">
    <property type="entry name" value="RNase_III"/>
    <property type="match status" value="1"/>
</dbReference>
<dbReference type="GO" id="GO:0004525">
    <property type="term" value="F:ribonuclease III activity"/>
    <property type="evidence" value="ECO:0007669"/>
    <property type="project" value="UniProtKB-EC"/>
</dbReference>
<reference evidence="11" key="1">
    <citation type="submission" date="2021-12" db="EMBL/GenBank/DDBJ databases">
        <authorList>
            <person name="Rodrigo-Torres L."/>
            <person name="Arahal R. D."/>
            <person name="Lucena T."/>
        </authorList>
    </citation>
    <scope>NUCLEOTIDE SEQUENCE</scope>
    <source>
        <strain evidence="11">CECT 8267</strain>
    </source>
</reference>
<dbReference type="PROSITE" id="PS50142">
    <property type="entry name" value="RNASE_3_2"/>
    <property type="match status" value="1"/>
</dbReference>
<dbReference type="Gene3D" id="3.30.160.20">
    <property type="match status" value="1"/>
</dbReference>
<comment type="function">
    <text evidence="8">Digests double-stranded RNA. Involved in the processing of primary rRNA transcript to yield the immediate precursors to the large and small rRNAs (23S and 16S). Processes some mRNAs, and tRNAs when they are encoded in the rRNA operon. Processes pre-crRNA and tracrRNA of type II CRISPR loci if present in the organism.</text>
</comment>
<feature type="active site" evidence="8">
    <location>
        <position position="44"/>
    </location>
</feature>
<feature type="binding site" evidence="8">
    <location>
        <position position="116"/>
    </location>
    <ligand>
        <name>Mg(2+)</name>
        <dbReference type="ChEBI" id="CHEBI:18420"/>
    </ligand>
</feature>
<dbReference type="EMBL" id="CAKLPX010000001">
    <property type="protein sequence ID" value="CAH0990414.1"/>
    <property type="molecule type" value="Genomic_DNA"/>
</dbReference>
<dbReference type="InterPro" id="IPR036389">
    <property type="entry name" value="RNase_III_sf"/>
</dbReference>
<keyword evidence="5 8" id="KW-0255">Endonuclease</keyword>
<dbReference type="SMART" id="SM00358">
    <property type="entry name" value="DSRM"/>
    <property type="match status" value="1"/>
</dbReference>
<feature type="domain" description="RNase III" evidence="10">
    <location>
        <begin position="5"/>
        <end position="127"/>
    </location>
</feature>
<sequence length="226" mass="25315">MDLIKSQLERRLGHQFEDKSLMELALTHRSCGNTNNERLEFLGDSLLGVFIAEALFLRFPEAKEGQLSRLRSSLVKGETLAKIAREFDIGDCLNLGSGELKSGGFRRESILADSVEALIGAIYLDSDMATCKEHVLRWYAERLQQTSLERSGKDAKTLLQELLQSRKHALPVYQMKDVTGEAHEQTFSICCQHKLLKQPTIGVGSSRRQAEQQAAQLALEILGELK</sequence>
<keyword evidence="7 8" id="KW-0694">RNA-binding</keyword>
<name>A0ABN8EH72_9GAMM</name>
<dbReference type="Pfam" id="PF14622">
    <property type="entry name" value="Ribonucleas_3_3"/>
    <property type="match status" value="1"/>
</dbReference>
<evidence type="ECO:0000259" key="10">
    <source>
        <dbReference type="PROSITE" id="PS50142"/>
    </source>
</evidence>
<keyword evidence="4 8" id="KW-0540">Nuclease</keyword>
<dbReference type="InterPro" id="IPR000999">
    <property type="entry name" value="RNase_III_dom"/>
</dbReference>
<dbReference type="Gene3D" id="1.10.1520.10">
    <property type="entry name" value="Ribonuclease III domain"/>
    <property type="match status" value="1"/>
</dbReference>
<gene>
    <name evidence="8 11" type="primary">rnc</name>
    <name evidence="11" type="ORF">SIN8267_00506</name>
</gene>
<dbReference type="CDD" id="cd00593">
    <property type="entry name" value="RIBOc"/>
    <property type="match status" value="1"/>
</dbReference>
<keyword evidence="8" id="KW-0699">rRNA-binding</keyword>
<evidence type="ECO:0000256" key="4">
    <source>
        <dbReference type="ARBA" id="ARBA00022722"/>
    </source>
</evidence>
<feature type="domain" description="DRBM" evidence="9">
    <location>
        <begin position="154"/>
        <end position="224"/>
    </location>
</feature>
<comment type="similarity">
    <text evidence="2">Belongs to the ribonuclease III family.</text>
</comment>
<comment type="subunit">
    <text evidence="8">Homodimer.</text>
</comment>
<keyword evidence="8" id="KW-0819">tRNA processing</keyword>
<dbReference type="CDD" id="cd10845">
    <property type="entry name" value="DSRM_RNAse_III_family"/>
    <property type="match status" value="1"/>
</dbReference>
<keyword evidence="12" id="KW-1185">Reference proteome</keyword>
<evidence type="ECO:0000256" key="5">
    <source>
        <dbReference type="ARBA" id="ARBA00022759"/>
    </source>
</evidence>
<protein>
    <recommendedName>
        <fullName evidence="8">Ribonuclease 3</fullName>
        <ecNumber evidence="8">3.1.26.3</ecNumber>
    </recommendedName>
    <alternativeName>
        <fullName evidence="8">Ribonuclease III</fullName>
        <shortName evidence="8">RNase III</shortName>
    </alternativeName>
</protein>
<dbReference type="RefSeq" id="WP_290368476.1">
    <property type="nucleotide sequence ID" value="NZ_CAKLPX010000001.1"/>
</dbReference>
<dbReference type="PANTHER" id="PTHR11207:SF0">
    <property type="entry name" value="RIBONUCLEASE 3"/>
    <property type="match status" value="1"/>
</dbReference>
<evidence type="ECO:0000256" key="7">
    <source>
        <dbReference type="ARBA" id="ARBA00022884"/>
    </source>
</evidence>
<dbReference type="Pfam" id="PF00035">
    <property type="entry name" value="dsrm"/>
    <property type="match status" value="1"/>
</dbReference>
<organism evidence="11 12">
    <name type="scientific">Sinobacterium norvegicum</name>
    <dbReference type="NCBI Taxonomy" id="1641715"/>
    <lineage>
        <taxon>Bacteria</taxon>
        <taxon>Pseudomonadati</taxon>
        <taxon>Pseudomonadota</taxon>
        <taxon>Gammaproteobacteria</taxon>
        <taxon>Cellvibrionales</taxon>
        <taxon>Spongiibacteraceae</taxon>
        <taxon>Sinobacterium</taxon>
    </lineage>
</organism>
<dbReference type="PROSITE" id="PS00517">
    <property type="entry name" value="RNASE_3_1"/>
    <property type="match status" value="1"/>
</dbReference>
<feature type="active site" evidence="8">
    <location>
        <position position="116"/>
    </location>
</feature>
<dbReference type="PANTHER" id="PTHR11207">
    <property type="entry name" value="RIBONUCLEASE III"/>
    <property type="match status" value="1"/>
</dbReference>
<evidence type="ECO:0000259" key="9">
    <source>
        <dbReference type="PROSITE" id="PS50137"/>
    </source>
</evidence>
<evidence type="ECO:0000313" key="11">
    <source>
        <dbReference type="EMBL" id="CAH0990414.1"/>
    </source>
</evidence>
<keyword evidence="8" id="KW-0460">Magnesium</keyword>
<comment type="subcellular location">
    <subcellularLocation>
        <location evidence="8">Cytoplasm</location>
    </subcellularLocation>
</comment>
<proteinExistence type="inferred from homology"/>
<dbReference type="InterPro" id="IPR014720">
    <property type="entry name" value="dsRBD_dom"/>
</dbReference>
<feature type="binding site" evidence="8">
    <location>
        <position position="40"/>
    </location>
    <ligand>
        <name>Mg(2+)</name>
        <dbReference type="ChEBI" id="CHEBI:18420"/>
    </ligand>
</feature>